<organism evidence="3 4">
    <name type="scientific">Cylicocyclus nassatus</name>
    <name type="common">Nematode worm</name>
    <dbReference type="NCBI Taxonomy" id="53992"/>
    <lineage>
        <taxon>Eukaryota</taxon>
        <taxon>Metazoa</taxon>
        <taxon>Ecdysozoa</taxon>
        <taxon>Nematoda</taxon>
        <taxon>Chromadorea</taxon>
        <taxon>Rhabditida</taxon>
        <taxon>Rhabditina</taxon>
        <taxon>Rhabditomorpha</taxon>
        <taxon>Strongyloidea</taxon>
        <taxon>Strongylidae</taxon>
        <taxon>Cylicocyclus</taxon>
    </lineage>
</organism>
<gene>
    <name evidence="3" type="ORF">CYNAS_LOCUS10962</name>
</gene>
<name>A0AA36GVP6_CYLNA</name>
<reference evidence="3" key="1">
    <citation type="submission" date="2023-07" db="EMBL/GenBank/DDBJ databases">
        <authorList>
            <consortium name="CYATHOMIX"/>
        </authorList>
    </citation>
    <scope>NUCLEOTIDE SEQUENCE</scope>
    <source>
        <strain evidence="3">N/A</strain>
    </source>
</reference>
<dbReference type="Proteomes" id="UP001176961">
    <property type="component" value="Unassembled WGS sequence"/>
</dbReference>
<sequence>MLPPKSYVFENAQVYFITDHCPNPVQSDWKIKKMDILTTEGSASSDGLVGYTGFLLVLASFTLILGGVICCARIAFMYCTFRRRREEELERARRTATTATETEQGLSYPRACGIANHAFDDPPPRYDQVYKDDEPPPLYETLGNYGGARTNSAAERRTPTTANEQIPGRAPESRAHERAPSYSVYIPPDSRSAPPRQDSVSDIAIPISTTSRQIQNYMEEVRERFSGNVDLFISSLSITTPPPTEHRPT</sequence>
<feature type="compositionally biased region" description="Polar residues" evidence="1">
    <location>
        <begin position="149"/>
        <end position="164"/>
    </location>
</feature>
<feature type="region of interest" description="Disordered" evidence="1">
    <location>
        <begin position="143"/>
        <end position="199"/>
    </location>
</feature>
<protein>
    <submittedName>
        <fullName evidence="3">Uncharacterized protein</fullName>
    </submittedName>
</protein>
<keyword evidence="4" id="KW-1185">Reference proteome</keyword>
<evidence type="ECO:0000256" key="2">
    <source>
        <dbReference type="SAM" id="Phobius"/>
    </source>
</evidence>
<feature type="transmembrane region" description="Helical" evidence="2">
    <location>
        <begin position="54"/>
        <end position="76"/>
    </location>
</feature>
<evidence type="ECO:0000313" key="4">
    <source>
        <dbReference type="Proteomes" id="UP001176961"/>
    </source>
</evidence>
<keyword evidence="2" id="KW-1133">Transmembrane helix</keyword>
<accession>A0AA36GVP6</accession>
<dbReference type="EMBL" id="CATQJL010000223">
    <property type="protein sequence ID" value="CAJ0598979.1"/>
    <property type="molecule type" value="Genomic_DNA"/>
</dbReference>
<comment type="caution">
    <text evidence="3">The sequence shown here is derived from an EMBL/GenBank/DDBJ whole genome shotgun (WGS) entry which is preliminary data.</text>
</comment>
<proteinExistence type="predicted"/>
<evidence type="ECO:0000313" key="3">
    <source>
        <dbReference type="EMBL" id="CAJ0598979.1"/>
    </source>
</evidence>
<dbReference type="AlphaFoldDB" id="A0AA36GVP6"/>
<keyword evidence="2" id="KW-0812">Transmembrane</keyword>
<keyword evidence="2" id="KW-0472">Membrane</keyword>
<evidence type="ECO:0000256" key="1">
    <source>
        <dbReference type="SAM" id="MobiDB-lite"/>
    </source>
</evidence>